<dbReference type="RefSeq" id="WP_081131823.1">
    <property type="nucleotide sequence ID" value="NZ_BSYC01000001.1"/>
</dbReference>
<proteinExistence type="predicted"/>
<evidence type="ECO:0000313" key="4">
    <source>
        <dbReference type="EMBL" id="QOG25913.1"/>
    </source>
</evidence>
<evidence type="ECO:0000313" key="5">
    <source>
        <dbReference type="Proteomes" id="UP000516696"/>
    </source>
</evidence>
<keyword evidence="1" id="KW-0175">Coiled coil</keyword>
<name>A0A2K3QUR6_ENTGA</name>
<accession>A0A2K3QUR6</accession>
<reference evidence="4 5" key="1">
    <citation type="submission" date="2020-03" db="EMBL/GenBank/DDBJ databases">
        <title>Characterization of ganglioside-mimicking enterococci.</title>
        <authorList>
            <person name="Patry R.T."/>
            <person name="Nothaft H."/>
            <person name="Bridger R."/>
            <person name="Shajahan A."/>
            <person name="Huynh S."/>
            <person name="Sanchez S."/>
            <person name="Azadi P."/>
            <person name="Cooper K."/>
            <person name="Miller W.G."/>
            <person name="Parker C.T."/>
            <person name="Wells L."/>
            <person name="Szymanski C.M."/>
        </authorList>
    </citation>
    <scope>NUCLEOTIDE SEQUENCE [LARGE SCALE GENOMIC DNA]</scope>
    <source>
        <strain evidence="4 5">EGM181</strain>
    </source>
</reference>
<dbReference type="Proteomes" id="UP001241571">
    <property type="component" value="Unassembled WGS sequence"/>
</dbReference>
<dbReference type="Proteomes" id="UP000571857">
    <property type="component" value="Unassembled WGS sequence"/>
</dbReference>
<evidence type="ECO:0000313" key="6">
    <source>
        <dbReference type="Proteomes" id="UP000571857"/>
    </source>
</evidence>
<dbReference type="GeneID" id="93222548"/>
<feature type="coiled-coil region" evidence="1">
    <location>
        <begin position="50"/>
        <end position="77"/>
    </location>
</feature>
<dbReference type="Proteomes" id="UP000516696">
    <property type="component" value="Chromosome"/>
</dbReference>
<reference evidence="3 7" key="3">
    <citation type="submission" date="2023-06" db="EMBL/GenBank/DDBJ databases">
        <title>Acute promotion of culturable opportunistic pathogens and persistent increase of antibiotic resistance following antibiotic exposure in mouse gut microbiota.</title>
        <authorList>
            <person name="Li L."/>
            <person name="Wang B."/>
            <person name="Sun Y."/>
            <person name="Wang M."/>
            <person name="Xu H."/>
        </authorList>
    </citation>
    <scope>NUCLEOTIDE SEQUENCE [LARGE SCALE GENOMIC DNA]</scope>
    <source>
        <strain evidence="3 7">CRI2_2</strain>
    </source>
</reference>
<sequence>MTEREFERQLQRFFRLLVKEKEYLIKGQGEKLIELVEKKEGFVPVIESYEGNLTDKCRELIQQIQRQQQENLLLTEQALSYQKTLMDAVKDNIQPAANTYSKYTEKATVQTAIIDQKI</sequence>
<evidence type="ECO:0000256" key="1">
    <source>
        <dbReference type="SAM" id="Coils"/>
    </source>
</evidence>
<reference evidence="2 6" key="2">
    <citation type="submission" date="2020-06" db="EMBL/GenBank/DDBJ databases">
        <title>Crossreactivity between MHC class I-restricted antigens from cancer cells and an enterococcal bacteriophage.</title>
        <authorList>
            <person name="Fluckiger A."/>
            <person name="Daillere R."/>
            <person name="Sassi M."/>
            <person name="Cattoir V."/>
            <person name="Kroemer G."/>
            <person name="Zitvogel L."/>
        </authorList>
    </citation>
    <scope>NUCLEOTIDE SEQUENCE [LARGE SCALE GENOMIC DNA]</scope>
    <source>
        <strain evidence="2 6">EG4</strain>
    </source>
</reference>
<evidence type="ECO:0008006" key="8">
    <source>
        <dbReference type="Google" id="ProtNLM"/>
    </source>
</evidence>
<dbReference type="AlphaFoldDB" id="A0A2K3QUR6"/>
<evidence type="ECO:0000313" key="7">
    <source>
        <dbReference type="Proteomes" id="UP001241571"/>
    </source>
</evidence>
<gene>
    <name evidence="4" type="ORF">EGM181_00710</name>
    <name evidence="2" type="ORF">HWH42_07580</name>
    <name evidence="3" type="ORF">QRX88_11880</name>
</gene>
<dbReference type="EMBL" id="JASUBT010000008">
    <property type="protein sequence ID" value="MDL4936416.1"/>
    <property type="molecule type" value="Genomic_DNA"/>
</dbReference>
<dbReference type="EMBL" id="CP050485">
    <property type="protein sequence ID" value="QOG25913.1"/>
    <property type="molecule type" value="Genomic_DNA"/>
</dbReference>
<dbReference type="EMBL" id="JABXJK010000034">
    <property type="protein sequence ID" value="MBA0972443.1"/>
    <property type="molecule type" value="Genomic_DNA"/>
</dbReference>
<evidence type="ECO:0000313" key="3">
    <source>
        <dbReference type="EMBL" id="MDL4936416.1"/>
    </source>
</evidence>
<protein>
    <recommendedName>
        <fullName evidence="8">FlgN protein</fullName>
    </recommendedName>
</protein>
<organism evidence="2 6">
    <name type="scientific">Enterococcus gallinarum</name>
    <dbReference type="NCBI Taxonomy" id="1353"/>
    <lineage>
        <taxon>Bacteria</taxon>
        <taxon>Bacillati</taxon>
        <taxon>Bacillota</taxon>
        <taxon>Bacilli</taxon>
        <taxon>Lactobacillales</taxon>
        <taxon>Enterococcaceae</taxon>
        <taxon>Enterococcus</taxon>
    </lineage>
</organism>
<evidence type="ECO:0000313" key="2">
    <source>
        <dbReference type="EMBL" id="MBA0972443.1"/>
    </source>
</evidence>